<name>A0A4P7VNP0_9BACT</name>
<evidence type="ECO:0000256" key="2">
    <source>
        <dbReference type="SAM" id="MobiDB-lite"/>
    </source>
</evidence>
<evidence type="ECO:0000313" key="4">
    <source>
        <dbReference type="Proteomes" id="UP000297031"/>
    </source>
</evidence>
<dbReference type="OrthoDB" id="1414895at2"/>
<gene>
    <name evidence="3" type="ORF">E7746_06685</name>
</gene>
<evidence type="ECO:0000313" key="3">
    <source>
        <dbReference type="EMBL" id="QCD35601.1"/>
    </source>
</evidence>
<feature type="coiled-coil region" evidence="1">
    <location>
        <begin position="800"/>
        <end position="827"/>
    </location>
</feature>
<feature type="coiled-coil region" evidence="1">
    <location>
        <begin position="510"/>
        <end position="537"/>
    </location>
</feature>
<dbReference type="PANTHER" id="PTHR45615">
    <property type="entry name" value="MYOSIN HEAVY CHAIN, NON-MUSCLE"/>
    <property type="match status" value="1"/>
</dbReference>
<dbReference type="EMBL" id="CP039393">
    <property type="protein sequence ID" value="QCD35601.1"/>
    <property type="molecule type" value="Genomic_DNA"/>
</dbReference>
<dbReference type="Proteomes" id="UP000297031">
    <property type="component" value="Chromosome"/>
</dbReference>
<feature type="coiled-coil region" evidence="1">
    <location>
        <begin position="80"/>
        <end position="173"/>
    </location>
</feature>
<keyword evidence="4" id="KW-1185">Reference proteome</keyword>
<evidence type="ECO:0000256" key="1">
    <source>
        <dbReference type="SAM" id="Coils"/>
    </source>
</evidence>
<dbReference type="KEGG" id="mgod:E7746_06685"/>
<reference evidence="3 4" key="1">
    <citation type="submission" date="2019-02" db="EMBL/GenBank/DDBJ databases">
        <title>Isolation and identification of novel species under the genus Muribaculum.</title>
        <authorList>
            <person name="Miyake S."/>
            <person name="Ding Y."/>
            <person name="Low A."/>
            <person name="Soh M."/>
            <person name="Seedorf H."/>
        </authorList>
    </citation>
    <scope>NUCLEOTIDE SEQUENCE [LARGE SCALE GENOMIC DNA]</scope>
    <source>
        <strain evidence="3 4">TLL-A4</strain>
    </source>
</reference>
<keyword evidence="1" id="KW-0175">Coiled coil</keyword>
<dbReference type="RefSeq" id="WP_136410260.1">
    <property type="nucleotide sequence ID" value="NZ_CP039393.1"/>
</dbReference>
<sequence length="1392" mass="153410">MKPVELEIFLQDGLSPGLKKAGQTVARFSDESKKELKEITESLKLQKSYVSGMEKEYARLEKSLKNAAPGKSWMEAQAKLKAYKSELEGERAAIRQLEEEQRRLKAESENAGQSLRMQLRNVREEIATLLLAYRSLTDAEKQTAQGRELARHIDELTEKAGELNDAIVDTSQAVTNAASDTRGFDQLAGGMQLVVDGFGLATAGAQALGLSEADLIEVQTRLQTALVASNALTSMQVNLQGQSALMQGVNTIQTNAAATAETIRTWAVGRGVIATKAATVAQAAFNAVAKANPYVLLAMAIVTVVGALYAFAKGNDAAKKAEEERQAQLERTKEINGEIARSIGESAGSQIAAYNKLQRAWKALGDDMSKRRKFVDENKKAFQELGLSVNNVKDAEAVLVNNTSNVVQSFVLRAKAAALDKAVTGAYSTMIEKQELARRNARYGVKSKGDEVSYADAKARGMKGVREVAHDHYAVTSAGVGRTWKTYTYEVSDAQTYNSESNRLALQERDRQIKAAADEAEKRVGDLQKEIGATEDALAALRIPQMAATTVESQSKTVPGKDERLEAVRKAAEELRKLRWQNEQDEIDQMADSAERRRRQIALDYEKQCAEIDKMRDDFAARNKEAGTVGLNEYGLTTEQQEQITRAQESADAAMKAGTDNLYKELLDKYQSYADQRKEIEERYNSEIAELRKARLQAESAGDAEAVARIDRSMAEAIKSKGKELMAHDFDVLRQSPDYIRAFEDLRGTSTETLNELLSQLEKAKTAASSVLDPQDLREYTTTIREIMDELDSRDPFGALSKRAQELSVAQRELAAAKRQLDTVTNGGKIFTGLKSEGVDANGKPVIVATYLSMGEALKKYTEAKDRHVRASNNFVKAEKEARDSVSQLTEAIKGVGNAIGGTAGEIVGLIMDIGSFVTDTIDGIATVQKVGVEAVSAVEKASIILALVSTAVQLLQKISELGNNKAFKEYEAYAEKVKEINALTDAVSQYRIAVMDARHEEDTWFAEDGLRNLRNWREYHDEVYAAYVKKAAEAQAIYRNQSGGGWLTGAFNWVMGNLSALSWWDEWRDIWGQGGYKEGTTAAINNLRIETRKKSSGFLGSGIGGHSQKTEDLVSWARKNGLGELFDDRGLIDKELARSILDNYGNKLVGQTKETLEALIELREKYDEYLQNLHEYVSSLYEPLVGNFVDGLWDWLDNGKDALDSFKEYASDTFRNIVTDMLRTIVLDKVVGSFSDDISALYEKYAEGKMTEQELMGEVAKLTAGLIDRYGSNLPTLEGLLETVAGMFDKAGIDIRHPDDPDSESQSQSQSGRAGVYTAMSQDQGTKLEGIGTSVQMHTVSIDENVEDVSQKMGVALDRLAKIEENTGDTARNTREINEKLDQIIRDGIKI</sequence>
<feature type="region of interest" description="Disordered" evidence="2">
    <location>
        <begin position="1295"/>
        <end position="1319"/>
    </location>
</feature>
<protein>
    <submittedName>
        <fullName evidence="3">Uncharacterized protein</fullName>
    </submittedName>
</protein>
<feature type="coiled-coil region" evidence="1">
    <location>
        <begin position="663"/>
        <end position="701"/>
    </location>
</feature>
<proteinExistence type="predicted"/>
<accession>A0A4P7VNP0</accession>
<organism evidence="3 4">
    <name type="scientific">Muribaculum gordoncarteri</name>
    <dbReference type="NCBI Taxonomy" id="2530390"/>
    <lineage>
        <taxon>Bacteria</taxon>
        <taxon>Pseudomonadati</taxon>
        <taxon>Bacteroidota</taxon>
        <taxon>Bacteroidia</taxon>
        <taxon>Bacteroidales</taxon>
        <taxon>Muribaculaceae</taxon>
        <taxon>Muribaculum</taxon>
    </lineage>
</organism>
<dbReference type="PANTHER" id="PTHR45615:SF80">
    <property type="entry name" value="GRIP DOMAIN-CONTAINING PROTEIN"/>
    <property type="match status" value="1"/>
</dbReference>